<reference evidence="1 2" key="1">
    <citation type="submission" date="2017-03" db="EMBL/GenBank/DDBJ databases">
        <title>Genomes of endolithic fungi from Antarctica.</title>
        <authorList>
            <person name="Coleine C."/>
            <person name="Masonjones S."/>
            <person name="Stajich J.E."/>
        </authorList>
    </citation>
    <scope>NUCLEOTIDE SEQUENCE [LARGE SCALE GENOMIC DNA]</scope>
    <source>
        <strain evidence="1 2">CCFEE 5184</strain>
    </source>
</reference>
<evidence type="ECO:0000313" key="2">
    <source>
        <dbReference type="Proteomes" id="UP000309340"/>
    </source>
</evidence>
<dbReference type="AlphaFoldDB" id="A0A4U0X7F3"/>
<sequence>MLSASPFAQYDTEQYVERILQTAPFSYIHVWAIRQSVRKKDRRSTEEVRRLFESVSSQAARQEFSKDLRINAQIGRLQAIYAAYLCHYGTLDQAEAVLSTWRPLHAAEASELERTVSDRISLVRAKTLRYRGRDEDARLCLEALKRHSQVKEDAFQAELTRNLLELTLDLKHVDELPASMFGPAQKLLHTTLNRADTHFKHHRYDDALADYQSAAEQSAEEDWLKVESLVAGLEWREGFAFGLIKLSLGVLTDDLLRMEHGTRVLKRQGLAAWLVGGPPWVEWV</sequence>
<accession>A0A4U0X7F3</accession>
<dbReference type="EMBL" id="NAJQ01000396">
    <property type="protein sequence ID" value="TKA70455.1"/>
    <property type="molecule type" value="Genomic_DNA"/>
</dbReference>
<dbReference type="OrthoDB" id="10318949at2759"/>
<proteinExistence type="predicted"/>
<gene>
    <name evidence="1" type="ORF">B0A55_10467</name>
</gene>
<evidence type="ECO:0000313" key="1">
    <source>
        <dbReference type="EMBL" id="TKA70455.1"/>
    </source>
</evidence>
<organism evidence="1 2">
    <name type="scientific">Friedmanniomyces simplex</name>
    <dbReference type="NCBI Taxonomy" id="329884"/>
    <lineage>
        <taxon>Eukaryota</taxon>
        <taxon>Fungi</taxon>
        <taxon>Dikarya</taxon>
        <taxon>Ascomycota</taxon>
        <taxon>Pezizomycotina</taxon>
        <taxon>Dothideomycetes</taxon>
        <taxon>Dothideomycetidae</taxon>
        <taxon>Mycosphaerellales</taxon>
        <taxon>Teratosphaeriaceae</taxon>
        <taxon>Friedmanniomyces</taxon>
    </lineage>
</organism>
<keyword evidence="2" id="KW-1185">Reference proteome</keyword>
<protein>
    <submittedName>
        <fullName evidence="1">Uncharacterized protein</fullName>
    </submittedName>
</protein>
<comment type="caution">
    <text evidence="1">The sequence shown here is derived from an EMBL/GenBank/DDBJ whole genome shotgun (WGS) entry which is preliminary data.</text>
</comment>
<name>A0A4U0X7F3_9PEZI</name>
<dbReference type="Proteomes" id="UP000309340">
    <property type="component" value="Unassembled WGS sequence"/>
</dbReference>